<reference evidence="2 3" key="1">
    <citation type="submission" date="2024-01" db="EMBL/GenBank/DDBJ databases">
        <title>Genome assemblies of Stephania.</title>
        <authorList>
            <person name="Yang L."/>
        </authorList>
    </citation>
    <scope>NUCLEOTIDE SEQUENCE [LARGE SCALE GENOMIC DNA]</scope>
    <source>
        <strain evidence="2">JXDWG</strain>
        <tissue evidence="2">Leaf</tissue>
    </source>
</reference>
<evidence type="ECO:0000313" key="3">
    <source>
        <dbReference type="Proteomes" id="UP001419268"/>
    </source>
</evidence>
<keyword evidence="3" id="KW-1185">Reference proteome</keyword>
<dbReference type="EMBL" id="JBBNAG010000004">
    <property type="protein sequence ID" value="KAK9139604.1"/>
    <property type="molecule type" value="Genomic_DNA"/>
</dbReference>
<evidence type="ECO:0000256" key="1">
    <source>
        <dbReference type="SAM" id="MobiDB-lite"/>
    </source>
</evidence>
<gene>
    <name evidence="2" type="ORF">Scep_009285</name>
</gene>
<sequence>MKEENSRRRNAKTIGSNDRGAKAVQLGSERTTREQRREGEASARGRPGSSPTRERGADRGARGTDQRPGSRASTGEQRREGEASPNPTTREQRREAVRRRREDDQGAEARGGRGRRWIERGRRSRGGRSATKWRRDDEDDDDDGSEA</sequence>
<protein>
    <submittedName>
        <fullName evidence="2">Uncharacterized protein</fullName>
    </submittedName>
</protein>
<feature type="compositionally biased region" description="Basic and acidic residues" evidence="1">
    <location>
        <begin position="52"/>
        <end position="65"/>
    </location>
</feature>
<dbReference type="Proteomes" id="UP001419268">
    <property type="component" value="Unassembled WGS sequence"/>
</dbReference>
<feature type="compositionally biased region" description="Basic and acidic residues" evidence="1">
    <location>
        <begin position="90"/>
        <end position="104"/>
    </location>
</feature>
<feature type="region of interest" description="Disordered" evidence="1">
    <location>
        <begin position="1"/>
        <end position="147"/>
    </location>
</feature>
<name>A0AAP0JTG8_9MAGN</name>
<evidence type="ECO:0000313" key="2">
    <source>
        <dbReference type="EMBL" id="KAK9139604.1"/>
    </source>
</evidence>
<comment type="caution">
    <text evidence="2">The sequence shown here is derived from an EMBL/GenBank/DDBJ whole genome shotgun (WGS) entry which is preliminary data.</text>
</comment>
<feature type="compositionally biased region" description="Acidic residues" evidence="1">
    <location>
        <begin position="137"/>
        <end position="147"/>
    </location>
</feature>
<organism evidence="2 3">
    <name type="scientific">Stephania cephalantha</name>
    <dbReference type="NCBI Taxonomy" id="152367"/>
    <lineage>
        <taxon>Eukaryota</taxon>
        <taxon>Viridiplantae</taxon>
        <taxon>Streptophyta</taxon>
        <taxon>Embryophyta</taxon>
        <taxon>Tracheophyta</taxon>
        <taxon>Spermatophyta</taxon>
        <taxon>Magnoliopsida</taxon>
        <taxon>Ranunculales</taxon>
        <taxon>Menispermaceae</taxon>
        <taxon>Menispermoideae</taxon>
        <taxon>Cissampelideae</taxon>
        <taxon>Stephania</taxon>
    </lineage>
</organism>
<dbReference type="AlphaFoldDB" id="A0AAP0JTG8"/>
<feature type="compositionally biased region" description="Basic and acidic residues" evidence="1">
    <location>
        <begin position="30"/>
        <end position="43"/>
    </location>
</feature>
<accession>A0AAP0JTG8</accession>
<proteinExistence type="predicted"/>